<keyword evidence="2" id="KW-1185">Reference proteome</keyword>
<reference evidence="2" key="1">
    <citation type="journal article" date="2019" name="Int. J. Syst. Evol. Microbiol.">
        <title>The Global Catalogue of Microorganisms (GCM) 10K type strain sequencing project: providing services to taxonomists for standard genome sequencing and annotation.</title>
        <authorList>
            <consortium name="The Broad Institute Genomics Platform"/>
            <consortium name="The Broad Institute Genome Sequencing Center for Infectious Disease"/>
            <person name="Wu L."/>
            <person name="Ma J."/>
        </authorList>
    </citation>
    <scope>NUCLEOTIDE SEQUENCE [LARGE SCALE GENOMIC DNA]</scope>
    <source>
        <strain evidence="2">TBRC 5781</strain>
    </source>
</reference>
<protein>
    <submittedName>
        <fullName evidence="1">DndE family protein</fullName>
    </submittedName>
</protein>
<dbReference type="InterPro" id="IPR014969">
    <property type="entry name" value="DNA_S_DndE"/>
</dbReference>
<dbReference type="Proteomes" id="UP001595697">
    <property type="component" value="Unassembled WGS sequence"/>
</dbReference>
<name>A0ABV8ECR3_9HYPH</name>
<organism evidence="1 2">
    <name type="scientific">Rhizobium lemnae</name>
    <dbReference type="NCBI Taxonomy" id="1214924"/>
    <lineage>
        <taxon>Bacteria</taxon>
        <taxon>Pseudomonadati</taxon>
        <taxon>Pseudomonadota</taxon>
        <taxon>Alphaproteobacteria</taxon>
        <taxon>Hyphomicrobiales</taxon>
        <taxon>Rhizobiaceae</taxon>
        <taxon>Rhizobium/Agrobacterium group</taxon>
        <taxon>Rhizobium</taxon>
    </lineage>
</organism>
<dbReference type="Gene3D" id="1.10.1220.160">
    <property type="entry name" value="DNA sulphur modification protein DndE"/>
    <property type="match status" value="1"/>
</dbReference>
<proteinExistence type="predicted"/>
<comment type="caution">
    <text evidence="1">The sequence shown here is derived from an EMBL/GenBank/DDBJ whole genome shotgun (WGS) entry which is preliminary data.</text>
</comment>
<evidence type="ECO:0000313" key="1">
    <source>
        <dbReference type="EMBL" id="MFC3970348.1"/>
    </source>
</evidence>
<dbReference type="RefSeq" id="WP_247261100.1">
    <property type="nucleotide sequence ID" value="NZ_JALJQZ010000016.1"/>
</dbReference>
<accession>A0ABV8ECR3</accession>
<sequence length="141" mass="15858">MSTVRYPLQLGDIARADFRTSLPADHENSRFQREWGFTFRYQPARLAISVSLSDPTPPSTHIEAYGKPIKGDTLFGQDESDLAAWIAIIVEHSGADDLSRREFQDLVAQHWARGLNMLELKLNKIEDGIVSVVENLLATHP</sequence>
<evidence type="ECO:0000313" key="2">
    <source>
        <dbReference type="Proteomes" id="UP001595697"/>
    </source>
</evidence>
<dbReference type="Pfam" id="PF08870">
    <property type="entry name" value="DndE"/>
    <property type="match status" value="1"/>
</dbReference>
<dbReference type="InterPro" id="IPR038472">
    <property type="entry name" value="DndE_sf"/>
</dbReference>
<dbReference type="EMBL" id="JBHSBD010000100">
    <property type="protein sequence ID" value="MFC3970348.1"/>
    <property type="molecule type" value="Genomic_DNA"/>
</dbReference>
<gene>
    <name evidence="1" type="ORF">ACFOVS_19870</name>
</gene>